<dbReference type="InterPro" id="IPR037460">
    <property type="entry name" value="SEST-like"/>
</dbReference>
<feature type="transmembrane region" description="Helical" evidence="2">
    <location>
        <begin position="12"/>
        <end position="29"/>
    </location>
</feature>
<keyword evidence="2" id="KW-1133">Transmembrane helix</keyword>
<feature type="transmembrane region" description="Helical" evidence="2">
    <location>
        <begin position="35"/>
        <end position="54"/>
    </location>
</feature>
<feature type="compositionally biased region" description="Basic and acidic residues" evidence="1">
    <location>
        <begin position="592"/>
        <end position="606"/>
    </location>
</feature>
<keyword evidence="2" id="KW-0472">Membrane</keyword>
<feature type="region of interest" description="Disordered" evidence="1">
    <location>
        <begin position="585"/>
        <end position="621"/>
    </location>
</feature>
<evidence type="ECO:0000313" key="4">
    <source>
        <dbReference type="EMBL" id="MFC5001975.1"/>
    </source>
</evidence>
<dbReference type="InterPro" id="IPR013830">
    <property type="entry name" value="SGNH_hydro"/>
</dbReference>
<feature type="transmembrane region" description="Helical" evidence="2">
    <location>
        <begin position="228"/>
        <end position="245"/>
    </location>
</feature>
<dbReference type="Proteomes" id="UP001595912">
    <property type="component" value="Unassembled WGS sequence"/>
</dbReference>
<dbReference type="EMBL" id="JBHSIU010000041">
    <property type="protein sequence ID" value="MFC5001975.1"/>
    <property type="molecule type" value="Genomic_DNA"/>
</dbReference>
<protein>
    <submittedName>
        <fullName evidence="4">GDSL-type esterase/lipase family protein</fullName>
    </submittedName>
</protein>
<dbReference type="InterPro" id="IPR036514">
    <property type="entry name" value="SGNH_hydro_sf"/>
</dbReference>
<dbReference type="SUPFAM" id="SSF52266">
    <property type="entry name" value="SGNH hydrolase"/>
    <property type="match status" value="1"/>
</dbReference>
<evidence type="ECO:0000256" key="2">
    <source>
        <dbReference type="SAM" id="Phobius"/>
    </source>
</evidence>
<evidence type="ECO:0000259" key="3">
    <source>
        <dbReference type="Pfam" id="PF13472"/>
    </source>
</evidence>
<feature type="transmembrane region" description="Helical" evidence="2">
    <location>
        <begin position="201"/>
        <end position="222"/>
    </location>
</feature>
<feature type="transmembrane region" description="Helical" evidence="2">
    <location>
        <begin position="91"/>
        <end position="111"/>
    </location>
</feature>
<reference evidence="5" key="1">
    <citation type="journal article" date="2019" name="Int. J. Syst. Evol. Microbiol.">
        <title>The Global Catalogue of Microorganisms (GCM) 10K type strain sequencing project: providing services to taxonomists for standard genome sequencing and annotation.</title>
        <authorList>
            <consortium name="The Broad Institute Genomics Platform"/>
            <consortium name="The Broad Institute Genome Sequencing Center for Infectious Disease"/>
            <person name="Wu L."/>
            <person name="Ma J."/>
        </authorList>
    </citation>
    <scope>NUCLEOTIDE SEQUENCE [LARGE SCALE GENOMIC DNA]</scope>
    <source>
        <strain evidence="5">CGMCC 4.7152</strain>
    </source>
</reference>
<feature type="transmembrane region" description="Helical" evidence="2">
    <location>
        <begin position="252"/>
        <end position="269"/>
    </location>
</feature>
<feature type="transmembrane region" description="Helical" evidence="2">
    <location>
        <begin position="66"/>
        <end position="85"/>
    </location>
</feature>
<dbReference type="PANTHER" id="PTHR37981">
    <property type="entry name" value="LIPASE 2"/>
    <property type="match status" value="1"/>
</dbReference>
<dbReference type="PANTHER" id="PTHR37981:SF1">
    <property type="entry name" value="SGNH HYDROLASE-TYPE ESTERASE DOMAIN-CONTAINING PROTEIN"/>
    <property type="match status" value="1"/>
</dbReference>
<gene>
    <name evidence="4" type="ORF">ACFPIJ_29595</name>
</gene>
<keyword evidence="5" id="KW-1185">Reference proteome</keyword>
<feature type="transmembrane region" description="Helical" evidence="2">
    <location>
        <begin position="138"/>
        <end position="159"/>
    </location>
</feature>
<accession>A0ABV9W333</accession>
<proteinExistence type="predicted"/>
<organism evidence="4 5">
    <name type="scientific">Dactylosporangium cerinum</name>
    <dbReference type="NCBI Taxonomy" id="1434730"/>
    <lineage>
        <taxon>Bacteria</taxon>
        <taxon>Bacillati</taxon>
        <taxon>Actinomycetota</taxon>
        <taxon>Actinomycetes</taxon>
        <taxon>Micromonosporales</taxon>
        <taxon>Micromonosporaceae</taxon>
        <taxon>Dactylosporangium</taxon>
    </lineage>
</organism>
<dbReference type="Pfam" id="PF13472">
    <property type="entry name" value="Lipase_GDSL_2"/>
    <property type="match status" value="1"/>
</dbReference>
<keyword evidence="2" id="KW-0812">Transmembrane</keyword>
<dbReference type="RefSeq" id="WP_380119625.1">
    <property type="nucleotide sequence ID" value="NZ_JBHSIU010000041.1"/>
</dbReference>
<feature type="transmembrane region" description="Helical" evidence="2">
    <location>
        <begin position="648"/>
        <end position="670"/>
    </location>
</feature>
<evidence type="ECO:0000256" key="1">
    <source>
        <dbReference type="SAM" id="MobiDB-lite"/>
    </source>
</evidence>
<evidence type="ECO:0000313" key="5">
    <source>
        <dbReference type="Proteomes" id="UP001595912"/>
    </source>
</evidence>
<comment type="caution">
    <text evidence="4">The sequence shown here is derived from an EMBL/GenBank/DDBJ whole genome shotgun (WGS) entry which is preliminary data.</text>
</comment>
<dbReference type="Gene3D" id="3.40.50.1110">
    <property type="entry name" value="SGNH hydrolase"/>
    <property type="match status" value="1"/>
</dbReference>
<feature type="domain" description="SGNH hydrolase-type esterase" evidence="3">
    <location>
        <begin position="286"/>
        <end position="565"/>
    </location>
</feature>
<sequence>MQPSVHRFGSILRTLWVAVALTVMLIYASDGASSLTTQVLFTVFIAVAAIWLRGQYADSLDGRQWVIPYWFGGCLLAAAAVLVALYKVLDIGALGMAGLLVAYFVAGSVVAQIRQSDSVHLIWLPNDRRRLEVRPMRWGLQLTIAGVVLAFGGAVVLWATGRLGLSLALIVLGVLVVLPLGLSIWSERVISWLQRMDDARVWLWSLAGAGALVFGGVTFLAVTLSHSRWLIVVMVVLGLLIVALVSSTQADLVAVMAVVALMGVTPLQAKEHGQLDPSGDHDVLVALGDSYMSGEGAAIYFEGTDDGGGNQCRRSPTAWAAMAARDERNFDGLMFLACSGARTANVLTEKPTVPSADATLTRVGVPEPEPMVGEAHTQLDAYNAVRGRFTPKLVVLSIGGNDAGFSTIGEMCLAPANCNKMSYLWMQSLDQVRKQLRATYLEVDAAFPGVPVLIVPYPDPISTEANGCTQVVLSHAEQEFVHLFLTEGLNAVIRQTAEEFGFHYLAPMQDALAKAHLQLCDPLNDGRPGINFIGLRSVRGIAEQRFNPANWIHSSLHPNERGHAAMQQVFQTWLASDKDALKPRLEIPGTADTRKDDALADQRDTTEDAAQQMATDEAPPCNLFDDTNGCRPKGKDWAFRQIGHTLVITGWFVLLIAAGAWCMAIALFAWRRRRWA</sequence>
<feature type="transmembrane region" description="Helical" evidence="2">
    <location>
        <begin position="165"/>
        <end position="185"/>
    </location>
</feature>
<name>A0ABV9W333_9ACTN</name>